<proteinExistence type="predicted"/>
<evidence type="ECO:0000256" key="4">
    <source>
        <dbReference type="ARBA" id="ARBA00023136"/>
    </source>
</evidence>
<feature type="transmembrane region" description="Helical" evidence="6">
    <location>
        <begin position="82"/>
        <end position="104"/>
    </location>
</feature>
<feature type="compositionally biased region" description="Polar residues" evidence="5">
    <location>
        <begin position="200"/>
        <end position="218"/>
    </location>
</feature>
<dbReference type="GO" id="GO:0005886">
    <property type="term" value="C:plasma membrane"/>
    <property type="evidence" value="ECO:0007669"/>
    <property type="project" value="InterPro"/>
</dbReference>
<gene>
    <name evidence="7" type="primary">SPOSA6832_02778</name>
</gene>
<evidence type="ECO:0000256" key="3">
    <source>
        <dbReference type="ARBA" id="ARBA00022989"/>
    </source>
</evidence>
<dbReference type="PANTHER" id="PTHR28013:SF3">
    <property type="entry name" value="PROTEIN DCV1-RELATED"/>
    <property type="match status" value="1"/>
</dbReference>
<feature type="transmembrane region" description="Helical" evidence="6">
    <location>
        <begin position="116"/>
        <end position="137"/>
    </location>
</feature>
<dbReference type="AlphaFoldDB" id="A0A0D6EM62"/>
<feature type="transmembrane region" description="Helical" evidence="6">
    <location>
        <begin position="7"/>
        <end position="30"/>
    </location>
</feature>
<dbReference type="Proteomes" id="UP000243876">
    <property type="component" value="Unassembled WGS sequence"/>
</dbReference>
<reference evidence="8" key="1">
    <citation type="submission" date="2015-02" db="EMBL/GenBank/DDBJ databases">
        <authorList>
            <person name="Gon?alves P."/>
        </authorList>
    </citation>
    <scope>NUCLEOTIDE SEQUENCE [LARGE SCALE GENOMIC DNA]</scope>
</reference>
<comment type="subcellular location">
    <subcellularLocation>
        <location evidence="1">Membrane</location>
        <topology evidence="1">Multi-pass membrane protein</topology>
    </subcellularLocation>
</comment>
<accession>A0A0D6EM62</accession>
<evidence type="ECO:0000256" key="1">
    <source>
        <dbReference type="ARBA" id="ARBA00004141"/>
    </source>
</evidence>
<feature type="transmembrane region" description="Helical" evidence="6">
    <location>
        <begin position="157"/>
        <end position="178"/>
    </location>
</feature>
<organism evidence="7 8">
    <name type="scientific">Sporidiobolus salmonicolor</name>
    <name type="common">Yeast-like fungus</name>
    <name type="synonym">Sporobolomyces salmonicolor</name>
    <dbReference type="NCBI Taxonomy" id="5005"/>
    <lineage>
        <taxon>Eukaryota</taxon>
        <taxon>Fungi</taxon>
        <taxon>Dikarya</taxon>
        <taxon>Basidiomycota</taxon>
        <taxon>Pucciniomycotina</taxon>
        <taxon>Microbotryomycetes</taxon>
        <taxon>Sporidiobolales</taxon>
        <taxon>Sporidiobolaceae</taxon>
        <taxon>Sporobolomyces</taxon>
    </lineage>
</organism>
<keyword evidence="4 6" id="KW-0472">Membrane</keyword>
<protein>
    <submittedName>
        <fullName evidence="7">SPOSA6832_02778-mRNA-1:cds</fullName>
    </submittedName>
</protein>
<dbReference type="Pfam" id="PF06687">
    <property type="entry name" value="SUR7"/>
    <property type="match status" value="1"/>
</dbReference>
<evidence type="ECO:0000256" key="5">
    <source>
        <dbReference type="SAM" id="MobiDB-lite"/>
    </source>
</evidence>
<dbReference type="PANTHER" id="PTHR28013">
    <property type="entry name" value="PROTEIN DCV1-RELATED"/>
    <property type="match status" value="1"/>
</dbReference>
<evidence type="ECO:0000256" key="2">
    <source>
        <dbReference type="ARBA" id="ARBA00022692"/>
    </source>
</evidence>
<evidence type="ECO:0000256" key="6">
    <source>
        <dbReference type="SAM" id="Phobius"/>
    </source>
</evidence>
<feature type="region of interest" description="Disordered" evidence="5">
    <location>
        <begin position="198"/>
        <end position="259"/>
    </location>
</feature>
<evidence type="ECO:0000313" key="8">
    <source>
        <dbReference type="Proteomes" id="UP000243876"/>
    </source>
</evidence>
<dbReference type="EMBL" id="CENE01000011">
    <property type="protein sequence ID" value="CEQ41087.1"/>
    <property type="molecule type" value="Genomic_DNA"/>
</dbReference>
<sequence length="259" mass="27406">MLNLIHWAGAFALFAAMALMIVVSVSSPIWDNVGFLKGHISGQSFTLGNWGYCLMKVGGSSRTFINQITNSTNVGQTFVHGLTYALILSPICAGLSAIAFLFALGTHTVLGIIASLLSILAFVATAVSLGLDLGLFITTRNRINSLTLANTHAHLSSMIWLVVAACACQLFASFTVCFTRSRRRRAADDREFAGVPAMASTRNSMHTTHTAPASTAGSTGPLIEQPGAGGYASEPIGANATTTSGARNHFWQRDSHTEI</sequence>
<keyword evidence="8" id="KW-1185">Reference proteome</keyword>
<keyword evidence="2 6" id="KW-0812">Transmembrane</keyword>
<dbReference type="InterPro" id="IPR009571">
    <property type="entry name" value="SUR7/Rim9-like_fungi"/>
</dbReference>
<dbReference type="InterPro" id="IPR051380">
    <property type="entry name" value="pH-response_reg_palI/RIM9"/>
</dbReference>
<name>A0A0D6EM62_SPOSA</name>
<evidence type="ECO:0000313" key="7">
    <source>
        <dbReference type="EMBL" id="CEQ41087.1"/>
    </source>
</evidence>
<keyword evidence="3 6" id="KW-1133">Transmembrane helix</keyword>
<dbReference type="GO" id="GO:0035838">
    <property type="term" value="C:growing cell tip"/>
    <property type="evidence" value="ECO:0007669"/>
    <property type="project" value="TreeGrafter"/>
</dbReference>
<dbReference type="GO" id="GO:0032153">
    <property type="term" value="C:cell division site"/>
    <property type="evidence" value="ECO:0007669"/>
    <property type="project" value="TreeGrafter"/>
</dbReference>
<feature type="non-terminal residue" evidence="7">
    <location>
        <position position="1"/>
    </location>
</feature>
<dbReference type="OrthoDB" id="2354757at2759"/>